<dbReference type="PROSITE" id="PS50005">
    <property type="entry name" value="TPR"/>
    <property type="match status" value="1"/>
</dbReference>
<evidence type="ECO:0000313" key="2">
    <source>
        <dbReference type="EMBL" id="KYN34873.1"/>
    </source>
</evidence>
<organism evidence="2 3">
    <name type="scientific">Trachymyrmex septentrionalis</name>
    <dbReference type="NCBI Taxonomy" id="34720"/>
    <lineage>
        <taxon>Eukaryota</taxon>
        <taxon>Metazoa</taxon>
        <taxon>Ecdysozoa</taxon>
        <taxon>Arthropoda</taxon>
        <taxon>Hexapoda</taxon>
        <taxon>Insecta</taxon>
        <taxon>Pterygota</taxon>
        <taxon>Neoptera</taxon>
        <taxon>Endopterygota</taxon>
        <taxon>Hymenoptera</taxon>
        <taxon>Apocrita</taxon>
        <taxon>Aculeata</taxon>
        <taxon>Formicoidea</taxon>
        <taxon>Formicidae</taxon>
        <taxon>Myrmicinae</taxon>
        <taxon>Trachymyrmex</taxon>
    </lineage>
</organism>
<dbReference type="EMBL" id="KQ981855">
    <property type="protein sequence ID" value="KYN34873.1"/>
    <property type="molecule type" value="Genomic_DNA"/>
</dbReference>
<dbReference type="SMART" id="SM00028">
    <property type="entry name" value="TPR"/>
    <property type="match status" value="3"/>
</dbReference>
<dbReference type="InterPro" id="IPR011990">
    <property type="entry name" value="TPR-like_helical_dom_sf"/>
</dbReference>
<dbReference type="InterPro" id="IPR052769">
    <property type="entry name" value="TPR_domain_protein"/>
</dbReference>
<dbReference type="PANTHER" id="PTHR46014:SF1">
    <property type="entry name" value="TETRATRICOPEPTIDE REPEAT PROTEIN 1"/>
    <property type="match status" value="1"/>
</dbReference>
<dbReference type="Pfam" id="PF00515">
    <property type="entry name" value="TPR_1"/>
    <property type="match status" value="1"/>
</dbReference>
<feature type="repeat" description="TPR" evidence="1">
    <location>
        <begin position="364"/>
        <end position="397"/>
    </location>
</feature>
<dbReference type="AlphaFoldDB" id="A0A195F334"/>
<dbReference type="Proteomes" id="UP000078541">
    <property type="component" value="Unassembled WGS sequence"/>
</dbReference>
<accession>A0A195F334</accession>
<sequence>MRSLDYGDAPHLLHQMHRTELRGPTNRARLNGMRAGHTEMHDYFSFNIEKQQGCNDSLYYTILSFFLRSKEHYYFTLKNLEKCTIAYHATKCRRVENFRSDNLEKIIVWLFWRSLDNEWHFCKASGTPSLPAITVILAVANTEAHAKKALQALRNPGQTRPLLPLHLRPFLVETFQYSERSSLLSVNNSYKNYVSFSMYRIIMSTFKFDCSWRFFLLDISIFLISPYSIVASQDKAISQNVINTAANHKDIILISDLLQPQELLCRFLDKIRDLCRLQLKDTIIALKSEAETLKQAGNELFKNGEYVQAISQYTQGLQTCPLAYSKERSILYANRAAAKAKCQTEKDSAISDCTKAIELNSSYVKAYIRRAQLYEETEKLDEALEDYKKVLTFDSSHTEANHAVRRLPPLINERNEKLKTEMLGKLKDLGNMVLKPFGLSTNNFELEKDPNSGGYSVKFHQNPM</sequence>
<dbReference type="Gene3D" id="1.25.40.10">
    <property type="entry name" value="Tetratricopeptide repeat domain"/>
    <property type="match status" value="1"/>
</dbReference>
<keyword evidence="3" id="KW-1185">Reference proteome</keyword>
<dbReference type="SUPFAM" id="SSF48452">
    <property type="entry name" value="TPR-like"/>
    <property type="match status" value="1"/>
</dbReference>
<protein>
    <submittedName>
        <fullName evidence="2">Tetratricopeptide repeat protein 1</fullName>
    </submittedName>
</protein>
<keyword evidence="1" id="KW-0802">TPR repeat</keyword>
<reference evidence="2 3" key="1">
    <citation type="submission" date="2016-03" db="EMBL/GenBank/DDBJ databases">
        <title>Trachymyrmex septentrionalis WGS genome.</title>
        <authorList>
            <person name="Nygaard S."/>
            <person name="Hu H."/>
            <person name="Boomsma J."/>
            <person name="Zhang G."/>
        </authorList>
    </citation>
    <scope>NUCLEOTIDE SEQUENCE [LARGE SCALE GENOMIC DNA]</scope>
    <source>
        <strain evidence="2">Tsep2-gDNA-1</strain>
        <tissue evidence="2">Whole body</tissue>
    </source>
</reference>
<proteinExistence type="predicted"/>
<gene>
    <name evidence="2" type="ORF">ALC56_10841</name>
</gene>
<dbReference type="PANTHER" id="PTHR46014">
    <property type="entry name" value="TETRATRICOPEPTIDE REPEAT PROTEIN 1"/>
    <property type="match status" value="1"/>
</dbReference>
<dbReference type="InterPro" id="IPR019734">
    <property type="entry name" value="TPR_rpt"/>
</dbReference>
<evidence type="ECO:0000256" key="1">
    <source>
        <dbReference type="PROSITE-ProRule" id="PRU00339"/>
    </source>
</evidence>
<evidence type="ECO:0000313" key="3">
    <source>
        <dbReference type="Proteomes" id="UP000078541"/>
    </source>
</evidence>
<name>A0A195F334_9HYME</name>
<dbReference type="STRING" id="34720.A0A195F334"/>